<keyword evidence="7" id="KW-0547">Nucleotide-binding</keyword>
<feature type="transmembrane region" description="Helical" evidence="12">
    <location>
        <begin position="143"/>
        <end position="161"/>
    </location>
</feature>
<comment type="caution">
    <text evidence="14">The sequence shown here is derived from an EMBL/GenBank/DDBJ whole genome shotgun (WGS) entry which is preliminary data.</text>
</comment>
<dbReference type="Proteomes" id="UP000315343">
    <property type="component" value="Unassembled WGS sequence"/>
</dbReference>
<accession>A0A562JGP6</accession>
<reference evidence="14 15" key="1">
    <citation type="submission" date="2019-07" db="EMBL/GenBank/DDBJ databases">
        <title>Genomic Encyclopedia of Type Strains, Phase I: the one thousand microbial genomes (KMG-I) project.</title>
        <authorList>
            <person name="Kyrpides N."/>
        </authorList>
    </citation>
    <scope>NUCLEOTIDE SEQUENCE [LARGE SCALE GENOMIC DNA]</scope>
    <source>
        <strain evidence="14 15">DSM 13558</strain>
    </source>
</reference>
<evidence type="ECO:0000259" key="13">
    <source>
        <dbReference type="PROSITE" id="PS50109"/>
    </source>
</evidence>
<dbReference type="InterPro" id="IPR005467">
    <property type="entry name" value="His_kinase_dom"/>
</dbReference>
<evidence type="ECO:0000256" key="7">
    <source>
        <dbReference type="ARBA" id="ARBA00022741"/>
    </source>
</evidence>
<dbReference type="SUPFAM" id="SSF55874">
    <property type="entry name" value="ATPase domain of HSP90 chaperone/DNA topoisomerase II/histidine kinase"/>
    <property type="match status" value="1"/>
</dbReference>
<protein>
    <recommendedName>
        <fullName evidence="3">histidine kinase</fullName>
        <ecNumber evidence="3">2.7.13.3</ecNumber>
    </recommendedName>
</protein>
<feature type="domain" description="Histidine kinase" evidence="13">
    <location>
        <begin position="431"/>
        <end position="654"/>
    </location>
</feature>
<dbReference type="SUPFAM" id="SSF55785">
    <property type="entry name" value="PYP-like sensor domain (PAS domain)"/>
    <property type="match status" value="1"/>
</dbReference>
<dbReference type="SMART" id="SM00388">
    <property type="entry name" value="HisKA"/>
    <property type="match status" value="1"/>
</dbReference>
<dbReference type="Gene3D" id="1.10.287.130">
    <property type="match status" value="1"/>
</dbReference>
<dbReference type="OrthoDB" id="9813394at2"/>
<proteinExistence type="predicted"/>
<feature type="transmembrane region" description="Helical" evidence="12">
    <location>
        <begin position="47"/>
        <end position="64"/>
    </location>
</feature>
<feature type="transmembrane region" description="Helical" evidence="12">
    <location>
        <begin position="205"/>
        <end position="224"/>
    </location>
</feature>
<organism evidence="14 15">
    <name type="scientific">Sedimentibacter saalensis</name>
    <dbReference type="NCBI Taxonomy" id="130788"/>
    <lineage>
        <taxon>Bacteria</taxon>
        <taxon>Bacillati</taxon>
        <taxon>Bacillota</taxon>
        <taxon>Tissierellia</taxon>
        <taxon>Sedimentibacter</taxon>
    </lineage>
</organism>
<dbReference type="FunFam" id="3.30.565.10:FF:000023">
    <property type="entry name" value="PAS domain-containing sensor histidine kinase"/>
    <property type="match status" value="1"/>
</dbReference>
<evidence type="ECO:0000256" key="5">
    <source>
        <dbReference type="ARBA" id="ARBA00022553"/>
    </source>
</evidence>
<feature type="transmembrane region" description="Helical" evidence="12">
    <location>
        <begin position="111"/>
        <end position="131"/>
    </location>
</feature>
<dbReference type="PRINTS" id="PR00344">
    <property type="entry name" value="BCTRLSENSOR"/>
</dbReference>
<dbReference type="InterPro" id="IPR004358">
    <property type="entry name" value="Sig_transdc_His_kin-like_C"/>
</dbReference>
<keyword evidence="5" id="KW-0597">Phosphoprotein</keyword>
<dbReference type="PANTHER" id="PTHR43547">
    <property type="entry name" value="TWO-COMPONENT HISTIDINE KINASE"/>
    <property type="match status" value="1"/>
</dbReference>
<dbReference type="Pfam" id="PF17159">
    <property type="entry name" value="MASE3"/>
    <property type="match status" value="1"/>
</dbReference>
<dbReference type="InterPro" id="IPR000014">
    <property type="entry name" value="PAS"/>
</dbReference>
<dbReference type="InterPro" id="IPR036890">
    <property type="entry name" value="HATPase_C_sf"/>
</dbReference>
<evidence type="ECO:0000256" key="9">
    <source>
        <dbReference type="ARBA" id="ARBA00022840"/>
    </source>
</evidence>
<keyword evidence="8" id="KW-0418">Kinase</keyword>
<dbReference type="PROSITE" id="PS50109">
    <property type="entry name" value="HIS_KIN"/>
    <property type="match status" value="1"/>
</dbReference>
<evidence type="ECO:0000256" key="3">
    <source>
        <dbReference type="ARBA" id="ARBA00012438"/>
    </source>
</evidence>
<evidence type="ECO:0000313" key="14">
    <source>
        <dbReference type="EMBL" id="TWH82320.1"/>
    </source>
</evidence>
<sequence length="685" mass="79532">MELGQSLSKNNNKDENDYRLIIYVFVITWLYFLHFNNFYMFHSFIEIFSAVICFGIFMFSLNTYKFSKNDFFAFLGYGYLFVGMLDILHAFSYESMGIFPGASADMVVRFWVAARLFEAATLLMSSLFLYNKISHEKLNMVQIIYFTAFVFSVLDIMYFNFLPDSWDNGKTEFKLVMEYFITTVLIISLFHFFKARKSIDSNLFFYLELSMVLKIISEILISLYSFNTDIMFSLGHIIKVVSFFLMYKGIVENGLQRPYEKLIHNLDMEENYRKHIEDAILKNEKCYDLIIDRSGDGIVIHKNNKIIYANSTFALNVGAGEISSIMGRNIWDFIHDDKTEMTKDHFMNIENNHLNFPFEEIKLLNIQGVEVGAECSFNYIMYRGEPAVMTIFRGFSSQERIISLKNDIAEGEKKLEQSNEYNTLMTEFFTNISHELKTPLNIILGTIQLLEMPVKEKLPDSCEYRKSRYLRIMKQNTFRLIRLINNLIDISKYDSKYLKLDMHNHDIVKIAEDISVSVSENFKSKGVKIIFDTDTEEKVMAVDEDKLERILLNLLSNAVKFTNNGGEIMVNVEDHEDFVRISVKDTGIGIPKDKLDAIFDRFCQVDRSLTRNREGSGIGLSLVKTLVEMHGGKIMVNSTVGEGSEFIFDLPVIVLDEKQVSDAIFYDSKIDKINIEFSDIYSLEY</sequence>
<dbReference type="GO" id="GO:0000155">
    <property type="term" value="F:phosphorelay sensor kinase activity"/>
    <property type="evidence" value="ECO:0007669"/>
    <property type="project" value="InterPro"/>
</dbReference>
<dbReference type="CDD" id="cd00082">
    <property type="entry name" value="HisKA"/>
    <property type="match status" value="1"/>
</dbReference>
<dbReference type="AlphaFoldDB" id="A0A562JGP6"/>
<dbReference type="Pfam" id="PF02518">
    <property type="entry name" value="HATPase_c"/>
    <property type="match status" value="1"/>
</dbReference>
<feature type="transmembrane region" description="Helical" evidence="12">
    <location>
        <begin position="20"/>
        <end position="41"/>
    </location>
</feature>
<keyword evidence="6" id="KW-0808">Transferase</keyword>
<dbReference type="EC" id="2.7.13.3" evidence="3"/>
<dbReference type="GO" id="GO:0005886">
    <property type="term" value="C:plasma membrane"/>
    <property type="evidence" value="ECO:0007669"/>
    <property type="project" value="UniProtKB-SubCell"/>
</dbReference>
<dbReference type="InterPro" id="IPR036097">
    <property type="entry name" value="HisK_dim/P_sf"/>
</dbReference>
<dbReference type="CDD" id="cd16922">
    <property type="entry name" value="HATPase_EvgS-ArcB-TorS-like"/>
    <property type="match status" value="1"/>
</dbReference>
<keyword evidence="12" id="KW-0812">Transmembrane</keyword>
<dbReference type="Gene3D" id="3.30.565.10">
    <property type="entry name" value="Histidine kinase-like ATPase, C-terminal domain"/>
    <property type="match status" value="1"/>
</dbReference>
<dbReference type="Pfam" id="PF00512">
    <property type="entry name" value="HisKA"/>
    <property type="match status" value="1"/>
</dbReference>
<keyword evidence="9" id="KW-0067">ATP-binding</keyword>
<comment type="catalytic activity">
    <reaction evidence="1">
        <text>ATP + protein L-histidine = ADP + protein N-phospho-L-histidine.</text>
        <dbReference type="EC" id="2.7.13.3"/>
    </reaction>
</comment>
<dbReference type="InterPro" id="IPR003661">
    <property type="entry name" value="HisK_dim/P_dom"/>
</dbReference>
<evidence type="ECO:0000256" key="11">
    <source>
        <dbReference type="ARBA" id="ARBA00023136"/>
    </source>
</evidence>
<evidence type="ECO:0000256" key="6">
    <source>
        <dbReference type="ARBA" id="ARBA00022679"/>
    </source>
</evidence>
<dbReference type="NCBIfam" id="TIGR00229">
    <property type="entry name" value="sensory_box"/>
    <property type="match status" value="1"/>
</dbReference>
<dbReference type="Gene3D" id="3.30.450.20">
    <property type="entry name" value="PAS domain"/>
    <property type="match status" value="1"/>
</dbReference>
<keyword evidence="4" id="KW-1003">Cell membrane</keyword>
<dbReference type="SMART" id="SM00387">
    <property type="entry name" value="HATPase_c"/>
    <property type="match status" value="1"/>
</dbReference>
<evidence type="ECO:0000256" key="8">
    <source>
        <dbReference type="ARBA" id="ARBA00022777"/>
    </source>
</evidence>
<dbReference type="RefSeq" id="WP_145079831.1">
    <property type="nucleotide sequence ID" value="NZ_VLKH01000002.1"/>
</dbReference>
<evidence type="ECO:0000256" key="12">
    <source>
        <dbReference type="SAM" id="Phobius"/>
    </source>
</evidence>
<dbReference type="SUPFAM" id="SSF47384">
    <property type="entry name" value="Homodimeric domain of signal transducing histidine kinase"/>
    <property type="match status" value="1"/>
</dbReference>
<dbReference type="InterPro" id="IPR003594">
    <property type="entry name" value="HATPase_dom"/>
</dbReference>
<keyword evidence="12" id="KW-1133">Transmembrane helix</keyword>
<gene>
    <name evidence="14" type="ORF">LY60_00618</name>
</gene>
<dbReference type="EMBL" id="VLKH01000002">
    <property type="protein sequence ID" value="TWH82320.1"/>
    <property type="molecule type" value="Genomic_DNA"/>
</dbReference>
<dbReference type="PANTHER" id="PTHR43547:SF2">
    <property type="entry name" value="HYBRID SIGNAL TRANSDUCTION HISTIDINE KINASE C"/>
    <property type="match status" value="1"/>
</dbReference>
<comment type="subcellular location">
    <subcellularLocation>
        <location evidence="2">Cell membrane</location>
    </subcellularLocation>
</comment>
<evidence type="ECO:0000256" key="2">
    <source>
        <dbReference type="ARBA" id="ARBA00004236"/>
    </source>
</evidence>
<keyword evidence="10" id="KW-0902">Two-component regulatory system</keyword>
<dbReference type="InterPro" id="IPR033425">
    <property type="entry name" value="MASE3"/>
</dbReference>
<dbReference type="InterPro" id="IPR035965">
    <property type="entry name" value="PAS-like_dom_sf"/>
</dbReference>
<feature type="transmembrane region" description="Helical" evidence="12">
    <location>
        <begin position="173"/>
        <end position="193"/>
    </location>
</feature>
<evidence type="ECO:0000256" key="10">
    <source>
        <dbReference type="ARBA" id="ARBA00023012"/>
    </source>
</evidence>
<keyword evidence="11 12" id="KW-0472">Membrane</keyword>
<feature type="transmembrane region" description="Helical" evidence="12">
    <location>
        <begin position="71"/>
        <end position="91"/>
    </location>
</feature>
<evidence type="ECO:0000256" key="1">
    <source>
        <dbReference type="ARBA" id="ARBA00000085"/>
    </source>
</evidence>
<dbReference type="GO" id="GO:0005524">
    <property type="term" value="F:ATP binding"/>
    <property type="evidence" value="ECO:0007669"/>
    <property type="project" value="UniProtKB-KW"/>
</dbReference>
<evidence type="ECO:0000256" key="4">
    <source>
        <dbReference type="ARBA" id="ARBA00022475"/>
    </source>
</evidence>
<keyword evidence="15" id="KW-1185">Reference proteome</keyword>
<name>A0A562JGP6_9FIRM</name>
<evidence type="ECO:0000313" key="15">
    <source>
        <dbReference type="Proteomes" id="UP000315343"/>
    </source>
</evidence>